<keyword evidence="1" id="KW-0732">Signal</keyword>
<dbReference type="AlphaFoldDB" id="A0A1H1QK31"/>
<gene>
    <name evidence="2" type="ORF">SAMN05216271_1469</name>
</gene>
<proteinExistence type="predicted"/>
<feature type="signal peptide" evidence="1">
    <location>
        <begin position="1"/>
        <end position="18"/>
    </location>
</feature>
<dbReference type="Proteomes" id="UP000243413">
    <property type="component" value="Chromosome I"/>
</dbReference>
<dbReference type="RefSeq" id="WP_092285254.1">
    <property type="nucleotide sequence ID" value="NZ_LT629763.1"/>
</dbReference>
<evidence type="ECO:0000256" key="1">
    <source>
        <dbReference type="SAM" id="SignalP"/>
    </source>
</evidence>
<dbReference type="OrthoDB" id="6998416at2"/>
<reference evidence="3" key="1">
    <citation type="submission" date="2016-10" db="EMBL/GenBank/DDBJ databases">
        <authorList>
            <person name="Varghese N."/>
            <person name="Submissions S."/>
        </authorList>
    </citation>
    <scope>NUCLEOTIDE SEQUENCE [LARGE SCALE GENOMIC DNA]</scope>
    <source>
        <strain evidence="3">JCM 14963</strain>
    </source>
</reference>
<sequence>MKKGLLLSLLALALSAQAQPEEEKVYLLAAVNVTDTSVAQSIFLHEPDITDLSGCREAVQQGKRNRDWMSYHHIQRKDRAQGFTFQFQYHCVTSAQTIEPWYDRARYDHVYLLRVDEESKLTVKAMSSMANCYAAHRALSGEEQALSHCAKSNQQVR</sequence>
<evidence type="ECO:0000313" key="2">
    <source>
        <dbReference type="EMBL" id="SDS23810.1"/>
    </source>
</evidence>
<accession>A0A1H1QK31</accession>
<evidence type="ECO:0000313" key="3">
    <source>
        <dbReference type="Proteomes" id="UP000243413"/>
    </source>
</evidence>
<name>A0A1H1QK31_9GAMM</name>
<organism evidence="2 3">
    <name type="scientific">Halopseudomonas sabulinigri</name>
    <dbReference type="NCBI Taxonomy" id="472181"/>
    <lineage>
        <taxon>Bacteria</taxon>
        <taxon>Pseudomonadati</taxon>
        <taxon>Pseudomonadota</taxon>
        <taxon>Gammaproteobacteria</taxon>
        <taxon>Pseudomonadales</taxon>
        <taxon>Pseudomonadaceae</taxon>
        <taxon>Halopseudomonas</taxon>
    </lineage>
</organism>
<dbReference type="STRING" id="472181.SAMN05216271_1469"/>
<feature type="chain" id="PRO_5009257827" evidence="1">
    <location>
        <begin position="19"/>
        <end position="157"/>
    </location>
</feature>
<dbReference type="EMBL" id="LT629763">
    <property type="protein sequence ID" value="SDS23810.1"/>
    <property type="molecule type" value="Genomic_DNA"/>
</dbReference>
<protein>
    <submittedName>
        <fullName evidence="2">Uncharacterized protein</fullName>
    </submittedName>
</protein>